<gene>
    <name evidence="1" type="ORF">LCGC14_1743640</name>
</gene>
<comment type="caution">
    <text evidence="1">The sequence shown here is derived from an EMBL/GenBank/DDBJ whole genome shotgun (WGS) entry which is preliminary data.</text>
</comment>
<protein>
    <submittedName>
        <fullName evidence="1">Uncharacterized protein</fullName>
    </submittedName>
</protein>
<dbReference type="AlphaFoldDB" id="A0A0F9K5J7"/>
<organism evidence="1">
    <name type="scientific">marine sediment metagenome</name>
    <dbReference type="NCBI Taxonomy" id="412755"/>
    <lineage>
        <taxon>unclassified sequences</taxon>
        <taxon>metagenomes</taxon>
        <taxon>ecological metagenomes</taxon>
    </lineage>
</organism>
<sequence length="63" mass="7455">MSEDVSLDYEELLELGEKAGISDLIEVYGEIQEDIDLFEEYLREFESKFYLSTTNFTYVLKDE</sequence>
<dbReference type="EMBL" id="LAZR01015986">
    <property type="protein sequence ID" value="KKM06473.1"/>
    <property type="molecule type" value="Genomic_DNA"/>
</dbReference>
<name>A0A0F9K5J7_9ZZZZ</name>
<proteinExistence type="predicted"/>
<evidence type="ECO:0000313" key="1">
    <source>
        <dbReference type="EMBL" id="KKM06473.1"/>
    </source>
</evidence>
<reference evidence="1" key="1">
    <citation type="journal article" date="2015" name="Nature">
        <title>Complex archaea that bridge the gap between prokaryotes and eukaryotes.</title>
        <authorList>
            <person name="Spang A."/>
            <person name="Saw J.H."/>
            <person name="Jorgensen S.L."/>
            <person name="Zaremba-Niedzwiedzka K."/>
            <person name="Martijn J."/>
            <person name="Lind A.E."/>
            <person name="van Eijk R."/>
            <person name="Schleper C."/>
            <person name="Guy L."/>
            <person name="Ettema T.J."/>
        </authorList>
    </citation>
    <scope>NUCLEOTIDE SEQUENCE</scope>
</reference>
<accession>A0A0F9K5J7</accession>